<organism evidence="10">
    <name type="scientific">Aureococcus anophagefferens</name>
    <name type="common">Harmful bloom alga</name>
    <dbReference type="NCBI Taxonomy" id="44056"/>
    <lineage>
        <taxon>Eukaryota</taxon>
        <taxon>Sar</taxon>
        <taxon>Stramenopiles</taxon>
        <taxon>Ochrophyta</taxon>
        <taxon>Pelagophyceae</taxon>
        <taxon>Pelagomonadales</taxon>
        <taxon>Pelagomonadaceae</taxon>
        <taxon>Aureococcus</taxon>
    </lineage>
</organism>
<dbReference type="InterPro" id="IPR035892">
    <property type="entry name" value="C2_domain_sf"/>
</dbReference>
<feature type="domain" description="FYVE-type" evidence="8">
    <location>
        <begin position="901"/>
        <end position="961"/>
    </location>
</feature>
<dbReference type="OrthoDB" id="166134at2759"/>
<dbReference type="CDD" id="cd00030">
    <property type="entry name" value="C2"/>
    <property type="match status" value="1"/>
</dbReference>
<protein>
    <recommendedName>
        <fullName evidence="11">FYVE-type domain-containing protein</fullName>
    </recommendedName>
</protein>
<dbReference type="GO" id="GO:0008270">
    <property type="term" value="F:zinc ion binding"/>
    <property type="evidence" value="ECO:0007669"/>
    <property type="project" value="UniProtKB-KW"/>
</dbReference>
<keyword evidence="6" id="KW-0732">Signal</keyword>
<feature type="region of interest" description="Disordered" evidence="5">
    <location>
        <begin position="409"/>
        <end position="435"/>
    </location>
</feature>
<keyword evidence="2 4" id="KW-0863">Zinc-finger</keyword>
<dbReference type="InterPro" id="IPR011011">
    <property type="entry name" value="Znf_FYVE_PHD"/>
</dbReference>
<evidence type="ECO:0000256" key="3">
    <source>
        <dbReference type="ARBA" id="ARBA00022833"/>
    </source>
</evidence>
<dbReference type="PANTHER" id="PTHR10774">
    <property type="entry name" value="EXTENDED SYNAPTOTAGMIN-RELATED"/>
    <property type="match status" value="1"/>
</dbReference>
<dbReference type="InterPro" id="IPR000008">
    <property type="entry name" value="C2_dom"/>
</dbReference>
<feature type="compositionally biased region" description="Low complexity" evidence="5">
    <location>
        <begin position="672"/>
        <end position="690"/>
    </location>
</feature>
<dbReference type="SMART" id="SM00064">
    <property type="entry name" value="FYVE"/>
    <property type="match status" value="1"/>
</dbReference>
<dbReference type="PROSITE" id="PS50004">
    <property type="entry name" value="C2"/>
    <property type="match status" value="2"/>
</dbReference>
<evidence type="ECO:0000259" key="7">
    <source>
        <dbReference type="PROSITE" id="PS50004"/>
    </source>
</evidence>
<feature type="signal peptide" evidence="6">
    <location>
        <begin position="1"/>
        <end position="18"/>
    </location>
</feature>
<dbReference type="eggNOG" id="KOG1012">
    <property type="taxonomic scope" value="Eukaryota"/>
</dbReference>
<dbReference type="InterPro" id="IPR017455">
    <property type="entry name" value="Znf_FYVE-rel"/>
</dbReference>
<evidence type="ECO:0000313" key="10">
    <source>
        <dbReference type="Proteomes" id="UP000002729"/>
    </source>
</evidence>
<name>F0YG39_AURAN</name>
<dbReference type="AlphaFoldDB" id="F0YG39"/>
<gene>
    <name evidence="9" type="ORF">AURANDRAFT_66039</name>
</gene>
<evidence type="ECO:0000313" key="9">
    <source>
        <dbReference type="EMBL" id="EGB05827.1"/>
    </source>
</evidence>
<dbReference type="Proteomes" id="UP000002729">
    <property type="component" value="Unassembled WGS sequence"/>
</dbReference>
<dbReference type="CDD" id="cd00065">
    <property type="entry name" value="FYVE_like_SF"/>
    <property type="match status" value="1"/>
</dbReference>
<dbReference type="InterPro" id="IPR000306">
    <property type="entry name" value="Znf_FYVE"/>
</dbReference>
<sequence length="972" mass="106284">MHVAVLFVLGGALFDAGARSVGCGGGFFGRLASLAWSLGLVVATVWAAGEWRRSRRAAEKRDFESYRVGHEAGKKYVASSGSDELNWFDYAMQVFYARYCSDEKLLSNWVRVTVEAALEGLEIAGLRGITIPYLVLGQKRIHVLKTSPWRYEQRPGELYLDLTLKWFSECRMTLAFTLASLTGGSGTVFSADLTNLQFEGVLRLGVVFVDKKPWAGTLHLSFRETPSIDFDINVLSGVTGGAGMTLPIDLKKVMTWPEKFSLPFDEWFGEDLPQGLEAQAAGTGDASETKSSKKAKKTPMAKGLICIEVIEADELMSAGAASSLGVGKADPYVRIDVDGVVKKTAIARKTLKPTWSKNNRFYLLVNDLDTRVRLRVVDDQLLGINDKLGEFEFSVSHLMADKVMIHKQTHSPRGRRLKHLPGAAAGDVGGAPPDRSLRSVIREHHTAHKAGKKMLAMFRKRQSQGLKRGETPADIAERANDYGDAPPARVSPEDAAPPPPATNSPMRPDSPRKSLSSPDLGGTRGRPPPKRQPSTPTGVGLAGQRQPSQAAKKPSVLRSVSAKLRRPLGNVPPIGSEHYLEKVHTQTAVRAVDLSLLLISMKNQRNAEVDEHGEHSISEKATATNEPLDVWLKLWHVSHGRLRVKIIYRDFENTLLANNLPMGEDLKRRSPSAESAEQAGAAALTPAAAAEESKGAFSDDEPAPSLSPSSDTTATLFLAAVYVEIVEAAELAQHASRRARNAQVTATVGREKYATRAMANANHPKWEEAANFYIAGLEDPILHLTVVDVEQGGLTGGLTTKTMNAVGMGGADTKKLGELVVPLNEAHFGDYWLTLNNTPSGKIHLVVTPRYLDARTFPVPGVDDPGADDHDTLTFSSAAPKSNTWRKNVRANPTAALWQPKEDAIECMRCSELFTMRRWKHHCRACLRVYCRNCVQKRTDVPTYGNKHAMYICLNCYSNALAGAHKLKDVVF</sequence>
<dbReference type="eggNOG" id="KOG1818">
    <property type="taxonomic scope" value="Eukaryota"/>
</dbReference>
<feature type="compositionally biased region" description="Low complexity" evidence="5">
    <location>
        <begin position="421"/>
        <end position="434"/>
    </location>
</feature>
<dbReference type="KEGG" id="aaf:AURANDRAFT_66039"/>
<dbReference type="PANTHER" id="PTHR10774:SF190">
    <property type="entry name" value="C2 CALCIUM_LIPID-BINDING ENDONUCLEASE_EXONUCLEASE_PHOSPHATASE-RELATED"/>
    <property type="match status" value="1"/>
</dbReference>
<reference evidence="9 10" key="1">
    <citation type="journal article" date="2011" name="Proc. Natl. Acad. Sci. U.S.A.">
        <title>Niche of harmful alga Aureococcus anophagefferens revealed through ecogenomics.</title>
        <authorList>
            <person name="Gobler C.J."/>
            <person name="Berry D.L."/>
            <person name="Dyhrman S.T."/>
            <person name="Wilhelm S.W."/>
            <person name="Salamov A."/>
            <person name="Lobanov A.V."/>
            <person name="Zhang Y."/>
            <person name="Collier J.L."/>
            <person name="Wurch L.L."/>
            <person name="Kustka A.B."/>
            <person name="Dill B.D."/>
            <person name="Shah M."/>
            <person name="VerBerkmoes N.C."/>
            <person name="Kuo A."/>
            <person name="Terry A."/>
            <person name="Pangilinan J."/>
            <person name="Lindquist E.A."/>
            <person name="Lucas S."/>
            <person name="Paulsen I.T."/>
            <person name="Hattenrath-Lehmann T.K."/>
            <person name="Talmage S.C."/>
            <person name="Walker E.A."/>
            <person name="Koch F."/>
            <person name="Burson A.M."/>
            <person name="Marcoval M.A."/>
            <person name="Tang Y.Z."/>
            <person name="Lecleir G.R."/>
            <person name="Coyne K.J."/>
            <person name="Berg G.M."/>
            <person name="Bertrand E.M."/>
            <person name="Saito M.A."/>
            <person name="Gladyshev V.N."/>
            <person name="Grigoriev I.V."/>
        </authorList>
    </citation>
    <scope>NUCLEOTIDE SEQUENCE [LARGE SCALE GENOMIC DNA]</scope>
    <source>
        <strain evidence="10">CCMP 1984</strain>
    </source>
</reference>
<dbReference type="GeneID" id="20225619"/>
<dbReference type="Gene3D" id="2.60.40.150">
    <property type="entry name" value="C2 domain"/>
    <property type="match status" value="2"/>
</dbReference>
<dbReference type="InterPro" id="IPR045050">
    <property type="entry name" value="Synaptotagmin_plant"/>
</dbReference>
<dbReference type="Pfam" id="PF01363">
    <property type="entry name" value="FYVE"/>
    <property type="match status" value="1"/>
</dbReference>
<dbReference type="GO" id="GO:0005783">
    <property type="term" value="C:endoplasmic reticulum"/>
    <property type="evidence" value="ECO:0007669"/>
    <property type="project" value="TreeGrafter"/>
</dbReference>
<evidence type="ECO:0000259" key="8">
    <source>
        <dbReference type="PROSITE" id="PS50178"/>
    </source>
</evidence>
<feature type="domain" description="C2" evidence="7">
    <location>
        <begin position="285"/>
        <end position="410"/>
    </location>
</feature>
<accession>F0YG39</accession>
<dbReference type="GO" id="GO:0008289">
    <property type="term" value="F:lipid binding"/>
    <property type="evidence" value="ECO:0007669"/>
    <property type="project" value="InterPro"/>
</dbReference>
<dbReference type="InParanoid" id="F0YG39"/>
<feature type="compositionally biased region" description="Basic and acidic residues" evidence="5">
    <location>
        <begin position="467"/>
        <end position="481"/>
    </location>
</feature>
<evidence type="ECO:0000256" key="5">
    <source>
        <dbReference type="SAM" id="MobiDB-lite"/>
    </source>
</evidence>
<dbReference type="EMBL" id="GL833138">
    <property type="protein sequence ID" value="EGB05827.1"/>
    <property type="molecule type" value="Genomic_DNA"/>
</dbReference>
<keyword evidence="10" id="KW-1185">Reference proteome</keyword>
<proteinExistence type="predicted"/>
<dbReference type="Pfam" id="PF00168">
    <property type="entry name" value="C2"/>
    <property type="match status" value="2"/>
</dbReference>
<dbReference type="SUPFAM" id="SSF49562">
    <property type="entry name" value="C2 domain (Calcium/lipid-binding domain, CaLB)"/>
    <property type="match status" value="2"/>
</dbReference>
<evidence type="ECO:0008006" key="11">
    <source>
        <dbReference type="Google" id="ProtNLM"/>
    </source>
</evidence>
<evidence type="ECO:0000256" key="2">
    <source>
        <dbReference type="ARBA" id="ARBA00022771"/>
    </source>
</evidence>
<dbReference type="InterPro" id="IPR013083">
    <property type="entry name" value="Znf_RING/FYVE/PHD"/>
</dbReference>
<evidence type="ECO:0000256" key="6">
    <source>
        <dbReference type="SAM" id="SignalP"/>
    </source>
</evidence>
<feature type="compositionally biased region" description="Basic residues" evidence="5">
    <location>
        <begin position="409"/>
        <end position="419"/>
    </location>
</feature>
<evidence type="ECO:0000256" key="4">
    <source>
        <dbReference type="PROSITE-ProRule" id="PRU00091"/>
    </source>
</evidence>
<feature type="domain" description="C2" evidence="7">
    <location>
        <begin position="698"/>
        <end position="837"/>
    </location>
</feature>
<evidence type="ECO:0000256" key="1">
    <source>
        <dbReference type="ARBA" id="ARBA00022723"/>
    </source>
</evidence>
<keyword evidence="3" id="KW-0862">Zinc</keyword>
<dbReference type="PROSITE" id="PS50178">
    <property type="entry name" value="ZF_FYVE"/>
    <property type="match status" value="1"/>
</dbReference>
<dbReference type="Gene3D" id="3.30.40.10">
    <property type="entry name" value="Zinc/RING finger domain, C3HC4 (zinc finger)"/>
    <property type="match status" value="1"/>
</dbReference>
<feature type="region of interest" description="Disordered" evidence="5">
    <location>
        <begin position="663"/>
        <end position="709"/>
    </location>
</feature>
<feature type="region of interest" description="Disordered" evidence="5">
    <location>
        <begin position="461"/>
        <end position="558"/>
    </location>
</feature>
<dbReference type="SUPFAM" id="SSF57903">
    <property type="entry name" value="FYVE/PHD zinc finger"/>
    <property type="match status" value="1"/>
</dbReference>
<feature type="chain" id="PRO_5003264616" description="FYVE-type domain-containing protein" evidence="6">
    <location>
        <begin position="19"/>
        <end position="972"/>
    </location>
</feature>
<dbReference type="RefSeq" id="XP_009039371.1">
    <property type="nucleotide sequence ID" value="XM_009041123.1"/>
</dbReference>
<dbReference type="CDD" id="cd21669">
    <property type="entry name" value="SMP_SF"/>
    <property type="match status" value="1"/>
</dbReference>
<dbReference type="SMART" id="SM00239">
    <property type="entry name" value="C2"/>
    <property type="match status" value="2"/>
</dbReference>
<keyword evidence="1" id="KW-0479">Metal-binding</keyword>